<dbReference type="SMART" id="SM00098">
    <property type="entry name" value="alkPPc"/>
    <property type="match status" value="1"/>
</dbReference>
<keyword evidence="10" id="KW-0472">Membrane</keyword>
<comment type="similarity">
    <text evidence="1 9">Belongs to the alkaline phosphatase family.</text>
</comment>
<feature type="binding site" evidence="8">
    <location>
        <position position="286"/>
    </location>
    <ligand>
        <name>Zn(2+)</name>
        <dbReference type="ChEBI" id="CHEBI:29105"/>
        <label>2</label>
    </ligand>
</feature>
<sequence>MYRKLTARFKLIISLVSTAIVTLFIVTGFQHQPSQTNQGEKQKNEPKNIIFVVGDGMGMPIINGYRTLKSEKKGAFTHTAWEQYLVGMQMTHPNDPRDNITDSSAAATAMATGTKTYNDAIAVDNQHHHLKSVVEDAKEKNMSVGFVVTSDLTDATPAAFGVHNVSRRNYNEIADQYFDEKVNGSHKIDILLGGGAKYFIRDDRNLAEEFQKDGYQLVTTKQQLLKSKNDNLLGLFHETEMDKAIDRDGQTPSLKDMTNAALKQLEKNENGFFMLLEGSNIDSAGHDNDVVGVMSEMEDFEKAVQAALDFAKKDQETLVIITADHSTGGFSYGSDGMTRETGYKWDPKPILAAKKTPGYMAEKMEEGREPEDVLNAYIDLKLTKDEIQQVKNAASEKDTSLISKQIQTIFDRRSFTGWTTKAHTGEDVPVYAYGPGKDKWSGLIDNTEHAQNIFEILEKKR</sequence>
<feature type="binding site" evidence="8">
    <location>
        <position position="277"/>
    </location>
    <ligand>
        <name>Mg(2+)</name>
        <dbReference type="ChEBI" id="CHEBI:18420"/>
    </ligand>
</feature>
<dbReference type="Proteomes" id="UP000324326">
    <property type="component" value="Unassembled WGS sequence"/>
</dbReference>
<dbReference type="Pfam" id="PF00245">
    <property type="entry name" value="Alk_phosphatase"/>
    <property type="match status" value="1"/>
</dbReference>
<dbReference type="PRINTS" id="PR00113">
    <property type="entry name" value="ALKPHPHTASE"/>
</dbReference>
<dbReference type="InterPro" id="IPR001952">
    <property type="entry name" value="Alkaline_phosphatase"/>
</dbReference>
<keyword evidence="10" id="KW-0812">Transmembrane</keyword>
<evidence type="ECO:0000256" key="8">
    <source>
        <dbReference type="PIRSR" id="PIRSR601952-2"/>
    </source>
</evidence>
<organism evidence="11 12">
    <name type="scientific">Bacillus swezeyi</name>
    <dbReference type="NCBI Taxonomy" id="1925020"/>
    <lineage>
        <taxon>Bacteria</taxon>
        <taxon>Bacillati</taxon>
        <taxon>Bacillota</taxon>
        <taxon>Bacilli</taxon>
        <taxon>Bacillales</taxon>
        <taxon>Bacillaceae</taxon>
        <taxon>Bacillus</taxon>
    </lineage>
</organism>
<evidence type="ECO:0000256" key="9">
    <source>
        <dbReference type="RuleBase" id="RU003946"/>
    </source>
</evidence>
<evidence type="ECO:0000256" key="2">
    <source>
        <dbReference type="ARBA" id="ARBA00022553"/>
    </source>
</evidence>
<feature type="binding site" evidence="8">
    <location>
        <position position="154"/>
    </location>
    <ligand>
        <name>Mg(2+)</name>
        <dbReference type="ChEBI" id="CHEBI:18420"/>
    </ligand>
</feature>
<comment type="cofactor">
    <cofactor evidence="8">
        <name>Zn(2+)</name>
        <dbReference type="ChEBI" id="CHEBI:29105"/>
    </cofactor>
    <text evidence="8">Binds 2 Zn(2+) ions.</text>
</comment>
<proteinExistence type="inferred from homology"/>
<keyword evidence="5 8" id="KW-0862">Zinc</keyword>
<dbReference type="InterPro" id="IPR018299">
    <property type="entry name" value="Alkaline_phosphatase_AS"/>
</dbReference>
<feature type="binding site" evidence="8">
    <location>
        <position position="282"/>
    </location>
    <ligand>
        <name>Zn(2+)</name>
        <dbReference type="ChEBI" id="CHEBI:29105"/>
        <label>2</label>
    </ligand>
</feature>
<evidence type="ECO:0000313" key="12">
    <source>
        <dbReference type="Proteomes" id="UP000324326"/>
    </source>
</evidence>
<evidence type="ECO:0000256" key="3">
    <source>
        <dbReference type="ARBA" id="ARBA00022723"/>
    </source>
</evidence>
<protein>
    <submittedName>
        <fullName evidence="11">Alkaline phosphatase</fullName>
    </submittedName>
</protein>
<dbReference type="GO" id="GO:0046872">
    <property type="term" value="F:metal ion binding"/>
    <property type="evidence" value="ECO:0007669"/>
    <property type="project" value="UniProtKB-KW"/>
</dbReference>
<dbReference type="GO" id="GO:0004035">
    <property type="term" value="F:alkaline phosphatase activity"/>
    <property type="evidence" value="ECO:0007669"/>
    <property type="project" value="TreeGrafter"/>
</dbReference>
<feature type="active site" description="Phosphoserine intermediate" evidence="7">
    <location>
        <position position="103"/>
    </location>
</feature>
<evidence type="ECO:0000256" key="6">
    <source>
        <dbReference type="ARBA" id="ARBA00022842"/>
    </source>
</evidence>
<evidence type="ECO:0000256" key="5">
    <source>
        <dbReference type="ARBA" id="ARBA00022833"/>
    </source>
</evidence>
<feature type="binding site" evidence="8">
    <location>
        <position position="55"/>
    </location>
    <ligand>
        <name>Zn(2+)</name>
        <dbReference type="ChEBI" id="CHEBI:29105"/>
        <label>2</label>
    </ligand>
</feature>
<gene>
    <name evidence="11" type="ORF">DX927_20710</name>
</gene>
<dbReference type="CDD" id="cd16012">
    <property type="entry name" value="ALP"/>
    <property type="match status" value="1"/>
</dbReference>
<feature type="binding site" evidence="8">
    <location>
        <position position="324"/>
    </location>
    <ligand>
        <name>Zn(2+)</name>
        <dbReference type="ChEBI" id="CHEBI:29105"/>
        <label>2</label>
    </ligand>
</feature>
<feature type="binding site" evidence="8">
    <location>
        <position position="423"/>
    </location>
    <ligand>
        <name>Zn(2+)</name>
        <dbReference type="ChEBI" id="CHEBI:29105"/>
        <label>2</label>
    </ligand>
</feature>
<feature type="binding site" evidence="8">
    <location>
        <position position="55"/>
    </location>
    <ligand>
        <name>Mg(2+)</name>
        <dbReference type="ChEBI" id="CHEBI:18420"/>
    </ligand>
</feature>
<dbReference type="PANTHER" id="PTHR11596:SF5">
    <property type="entry name" value="ALKALINE PHOSPHATASE"/>
    <property type="match status" value="1"/>
</dbReference>
<feature type="binding site" evidence="8">
    <location>
        <position position="325"/>
    </location>
    <ligand>
        <name>Zn(2+)</name>
        <dbReference type="ChEBI" id="CHEBI:29105"/>
        <label>2</label>
    </ligand>
</feature>
<dbReference type="PANTHER" id="PTHR11596">
    <property type="entry name" value="ALKALINE PHOSPHATASE"/>
    <property type="match status" value="1"/>
</dbReference>
<evidence type="ECO:0000256" key="10">
    <source>
        <dbReference type="SAM" id="Phobius"/>
    </source>
</evidence>
<comment type="cofactor">
    <cofactor evidence="8">
        <name>Mg(2+)</name>
        <dbReference type="ChEBI" id="CHEBI:18420"/>
    </cofactor>
    <text evidence="8">Binds 1 Mg(2+) ion.</text>
</comment>
<keyword evidence="6 8" id="KW-0460">Magnesium</keyword>
<dbReference type="EMBL" id="QSND01000005">
    <property type="protein sequence ID" value="KAA6447684.1"/>
    <property type="molecule type" value="Genomic_DNA"/>
</dbReference>
<name>A0A5M8RLE6_9BACI</name>
<feature type="transmembrane region" description="Helical" evidence="10">
    <location>
        <begin position="12"/>
        <end position="29"/>
    </location>
</feature>
<keyword evidence="2" id="KW-0597">Phosphoprotein</keyword>
<comment type="caution">
    <text evidence="11">The sequence shown here is derived from an EMBL/GenBank/DDBJ whole genome shotgun (WGS) entry which is preliminary data.</text>
</comment>
<dbReference type="AlphaFoldDB" id="A0A5M8RLE6"/>
<evidence type="ECO:0000256" key="7">
    <source>
        <dbReference type="PIRSR" id="PIRSR601952-1"/>
    </source>
</evidence>
<dbReference type="InterPro" id="IPR017850">
    <property type="entry name" value="Alkaline_phosphatase_core_sf"/>
</dbReference>
<keyword evidence="4" id="KW-0378">Hydrolase</keyword>
<reference evidence="11 12" key="1">
    <citation type="submission" date="2018-08" db="EMBL/GenBank/DDBJ databases">
        <title>Bacillus phenotypic plasticity.</title>
        <authorList>
            <person name="Hurtado E."/>
        </authorList>
    </citation>
    <scope>NUCLEOTIDE SEQUENCE [LARGE SCALE GENOMIC DNA]</scope>
    <source>
        <strain evidence="11 12">427</strain>
    </source>
</reference>
<keyword evidence="3 8" id="KW-0479">Metal-binding</keyword>
<keyword evidence="10" id="KW-1133">Transmembrane helix</keyword>
<feature type="binding site" evidence="8">
    <location>
        <position position="156"/>
    </location>
    <ligand>
        <name>Mg(2+)</name>
        <dbReference type="ChEBI" id="CHEBI:18420"/>
    </ligand>
</feature>
<evidence type="ECO:0000256" key="4">
    <source>
        <dbReference type="ARBA" id="ARBA00022801"/>
    </source>
</evidence>
<dbReference type="Gene3D" id="1.10.60.40">
    <property type="match status" value="1"/>
</dbReference>
<accession>A0A5M8RLE6</accession>
<evidence type="ECO:0000256" key="1">
    <source>
        <dbReference type="ARBA" id="ARBA00005984"/>
    </source>
</evidence>
<dbReference type="PROSITE" id="PS00123">
    <property type="entry name" value="ALKALINE_PHOSPHATASE"/>
    <property type="match status" value="1"/>
</dbReference>
<evidence type="ECO:0000313" key="11">
    <source>
        <dbReference type="EMBL" id="KAA6447684.1"/>
    </source>
</evidence>
<dbReference type="SUPFAM" id="SSF53649">
    <property type="entry name" value="Alkaline phosphatase-like"/>
    <property type="match status" value="1"/>
</dbReference>
<dbReference type="RefSeq" id="WP_148958408.1">
    <property type="nucleotide sequence ID" value="NZ_QSND01000005.1"/>
</dbReference>
<dbReference type="Gene3D" id="3.40.720.10">
    <property type="entry name" value="Alkaline Phosphatase, subunit A"/>
    <property type="match status" value="1"/>
</dbReference>